<comment type="caution">
    <text evidence="1">The sequence shown here is derived from an EMBL/GenBank/DDBJ whole genome shotgun (WGS) entry which is preliminary data.</text>
</comment>
<accession>A0ABT0L8L5</accession>
<evidence type="ECO:0000313" key="2">
    <source>
        <dbReference type="Proteomes" id="UP001203423"/>
    </source>
</evidence>
<dbReference type="EMBL" id="JAKIKS010000016">
    <property type="protein sequence ID" value="MCL1124039.1"/>
    <property type="molecule type" value="Genomic_DNA"/>
</dbReference>
<proteinExistence type="predicted"/>
<sequence>MCILFIAFKSHPQFPLIVCANRDELHYRPTQEAHFWQPEQTILAGKDLEAGGTWLGINKQGEIAALTNIRAPELMKQEMKTRGELPLLALAQPNKLSTLWLNNHSHLYNPFNILYGNHQALYCYDSRAKSSTTLTSGYHAVSNGALDDIWPKMAKGNDALQQHINTHITPDPDVILSLLKDNQQAEDENLPHTGIGLEWERQLSSIYIKHPEYGTRSSSIILINHHQQAHFIEVQYDGKGRTLGRQDFHFKIEND</sequence>
<keyword evidence="2" id="KW-1185">Reference proteome</keyword>
<dbReference type="Pfam" id="PF05742">
    <property type="entry name" value="TANGO2"/>
    <property type="match status" value="1"/>
</dbReference>
<evidence type="ECO:0000313" key="1">
    <source>
        <dbReference type="EMBL" id="MCL1124039.1"/>
    </source>
</evidence>
<dbReference type="PANTHER" id="PTHR17985">
    <property type="entry name" value="SER/THR-RICH PROTEIN T10 IN DGCR REGION"/>
    <property type="match status" value="1"/>
</dbReference>
<name>A0ABT0L8L5_9GAMM</name>
<dbReference type="PANTHER" id="PTHR17985:SF8">
    <property type="entry name" value="TRANSPORT AND GOLGI ORGANIZATION PROTEIN 2 HOMOLOG"/>
    <property type="match status" value="1"/>
</dbReference>
<dbReference type="InterPro" id="IPR008551">
    <property type="entry name" value="TANGO2"/>
</dbReference>
<gene>
    <name evidence="1" type="ORF">L2764_06000</name>
</gene>
<dbReference type="Proteomes" id="UP001203423">
    <property type="component" value="Unassembled WGS sequence"/>
</dbReference>
<protein>
    <submittedName>
        <fullName evidence="1">NRDE family protein</fullName>
    </submittedName>
</protein>
<dbReference type="RefSeq" id="WP_248939319.1">
    <property type="nucleotide sequence ID" value="NZ_JAKIKS010000016.1"/>
</dbReference>
<reference evidence="1 2" key="1">
    <citation type="submission" date="2022-01" db="EMBL/GenBank/DDBJ databases">
        <title>Whole genome-based taxonomy of the Shewanellaceae.</title>
        <authorList>
            <person name="Martin-Rodriguez A.J."/>
        </authorList>
    </citation>
    <scope>NUCLEOTIDE SEQUENCE [LARGE SCALE GENOMIC DNA]</scope>
    <source>
        <strain evidence="1 2">DSM 17177</strain>
    </source>
</reference>
<organism evidence="1 2">
    <name type="scientific">Shewanella surugensis</name>
    <dbReference type="NCBI Taxonomy" id="212020"/>
    <lineage>
        <taxon>Bacteria</taxon>
        <taxon>Pseudomonadati</taxon>
        <taxon>Pseudomonadota</taxon>
        <taxon>Gammaproteobacteria</taxon>
        <taxon>Alteromonadales</taxon>
        <taxon>Shewanellaceae</taxon>
        <taxon>Shewanella</taxon>
    </lineage>
</organism>